<proteinExistence type="inferred from homology"/>
<keyword evidence="6 7" id="KW-0472">Membrane</keyword>
<accession>A0ABW1X0H1</accession>
<dbReference type="Pfam" id="PF09335">
    <property type="entry name" value="VTT_dom"/>
    <property type="match status" value="1"/>
</dbReference>
<organism evidence="9 10">
    <name type="scientific">Luteococcus sanguinis</name>
    <dbReference type="NCBI Taxonomy" id="174038"/>
    <lineage>
        <taxon>Bacteria</taxon>
        <taxon>Bacillati</taxon>
        <taxon>Actinomycetota</taxon>
        <taxon>Actinomycetes</taxon>
        <taxon>Propionibacteriales</taxon>
        <taxon>Propionibacteriaceae</taxon>
        <taxon>Luteococcus</taxon>
    </lineage>
</organism>
<gene>
    <name evidence="9" type="ORF">ACFP57_03335</name>
</gene>
<evidence type="ECO:0000313" key="10">
    <source>
        <dbReference type="Proteomes" id="UP001596266"/>
    </source>
</evidence>
<comment type="similarity">
    <text evidence="2 7">Belongs to the DedA family.</text>
</comment>
<keyword evidence="4 7" id="KW-0812">Transmembrane</keyword>
<evidence type="ECO:0000256" key="1">
    <source>
        <dbReference type="ARBA" id="ARBA00004651"/>
    </source>
</evidence>
<evidence type="ECO:0000313" key="9">
    <source>
        <dbReference type="EMBL" id="MFC6396025.1"/>
    </source>
</evidence>
<dbReference type="Proteomes" id="UP001596266">
    <property type="component" value="Unassembled WGS sequence"/>
</dbReference>
<evidence type="ECO:0000259" key="8">
    <source>
        <dbReference type="Pfam" id="PF09335"/>
    </source>
</evidence>
<evidence type="ECO:0000256" key="5">
    <source>
        <dbReference type="ARBA" id="ARBA00022989"/>
    </source>
</evidence>
<feature type="transmembrane region" description="Helical" evidence="7">
    <location>
        <begin position="15"/>
        <end position="36"/>
    </location>
</feature>
<dbReference type="EMBL" id="JBHSUA010000009">
    <property type="protein sequence ID" value="MFC6396025.1"/>
    <property type="molecule type" value="Genomic_DNA"/>
</dbReference>
<evidence type="ECO:0000256" key="7">
    <source>
        <dbReference type="RuleBase" id="RU367016"/>
    </source>
</evidence>
<dbReference type="PANTHER" id="PTHR30353:SF0">
    <property type="entry name" value="TRANSMEMBRANE PROTEIN"/>
    <property type="match status" value="1"/>
</dbReference>
<sequence length="169" mass="18110">MAENWWNPLAWDAPFPVVVAALFVVVVSRAGATYAVGRFAATGSRRTRAGDVMTRPGFASAVERINRLGAPVVTLSFLTVGVQTVVNFSAGFLQMPLRRYLPALLAGCLVWALVYASVGFVGFSALALAWRQHPAIAIALVLLVVAALLVALRRRPSQRARRGHPTDSG</sequence>
<feature type="domain" description="VTT" evidence="8">
    <location>
        <begin position="15"/>
        <end position="119"/>
    </location>
</feature>
<dbReference type="PANTHER" id="PTHR30353">
    <property type="entry name" value="INNER MEMBRANE PROTEIN DEDA-RELATED"/>
    <property type="match status" value="1"/>
</dbReference>
<evidence type="ECO:0000256" key="3">
    <source>
        <dbReference type="ARBA" id="ARBA00022475"/>
    </source>
</evidence>
<keyword evidence="3 7" id="KW-1003">Cell membrane</keyword>
<comment type="caution">
    <text evidence="9">The sequence shown here is derived from an EMBL/GenBank/DDBJ whole genome shotgun (WGS) entry which is preliminary data.</text>
</comment>
<keyword evidence="5 7" id="KW-1133">Transmembrane helix</keyword>
<feature type="transmembrane region" description="Helical" evidence="7">
    <location>
        <begin position="103"/>
        <end position="129"/>
    </location>
</feature>
<dbReference type="RefSeq" id="WP_343885356.1">
    <property type="nucleotide sequence ID" value="NZ_BAAAKI010000004.1"/>
</dbReference>
<evidence type="ECO:0000256" key="4">
    <source>
        <dbReference type="ARBA" id="ARBA00022692"/>
    </source>
</evidence>
<evidence type="ECO:0000256" key="2">
    <source>
        <dbReference type="ARBA" id="ARBA00010792"/>
    </source>
</evidence>
<comment type="subcellular location">
    <subcellularLocation>
        <location evidence="1 7">Cell membrane</location>
        <topology evidence="1 7">Multi-pass membrane protein</topology>
    </subcellularLocation>
</comment>
<evidence type="ECO:0000256" key="6">
    <source>
        <dbReference type="ARBA" id="ARBA00023136"/>
    </source>
</evidence>
<protein>
    <submittedName>
        <fullName evidence="9">DedA family protein</fullName>
    </submittedName>
</protein>
<dbReference type="InterPro" id="IPR032816">
    <property type="entry name" value="VTT_dom"/>
</dbReference>
<name>A0ABW1X0H1_9ACTN</name>
<keyword evidence="10" id="KW-1185">Reference proteome</keyword>
<comment type="caution">
    <text evidence="7">Lacks conserved residue(s) required for the propagation of feature annotation.</text>
</comment>
<reference evidence="10" key="1">
    <citation type="journal article" date="2019" name="Int. J. Syst. Evol. Microbiol.">
        <title>The Global Catalogue of Microorganisms (GCM) 10K type strain sequencing project: providing services to taxonomists for standard genome sequencing and annotation.</title>
        <authorList>
            <consortium name="The Broad Institute Genomics Platform"/>
            <consortium name="The Broad Institute Genome Sequencing Center for Infectious Disease"/>
            <person name="Wu L."/>
            <person name="Ma J."/>
        </authorList>
    </citation>
    <scope>NUCLEOTIDE SEQUENCE [LARGE SCALE GENOMIC DNA]</scope>
    <source>
        <strain evidence="10">CGMCC 1.15277</strain>
    </source>
</reference>
<dbReference type="InterPro" id="IPR032818">
    <property type="entry name" value="DedA-like"/>
</dbReference>
<feature type="transmembrane region" description="Helical" evidence="7">
    <location>
        <begin position="135"/>
        <end position="152"/>
    </location>
</feature>